<proteinExistence type="predicted"/>
<evidence type="ECO:0000256" key="2">
    <source>
        <dbReference type="ARBA" id="ARBA00022692"/>
    </source>
</evidence>
<keyword evidence="3" id="KW-1133">Transmembrane helix</keyword>
<dbReference type="Gene3D" id="3.40.50.1820">
    <property type="entry name" value="alpha/beta hydrolase"/>
    <property type="match status" value="1"/>
</dbReference>
<organism evidence="5 6">
    <name type="scientific">Rhodopirellula halodulae</name>
    <dbReference type="NCBI Taxonomy" id="2894198"/>
    <lineage>
        <taxon>Bacteria</taxon>
        <taxon>Pseudomonadati</taxon>
        <taxon>Planctomycetota</taxon>
        <taxon>Planctomycetia</taxon>
        <taxon>Pirellulales</taxon>
        <taxon>Pirellulaceae</taxon>
        <taxon>Rhodopirellula</taxon>
    </lineage>
</organism>
<dbReference type="InterPro" id="IPR029058">
    <property type="entry name" value="AB_hydrolase_fold"/>
</dbReference>
<dbReference type="EMBL" id="JAJKFW010000003">
    <property type="protein sequence ID" value="MCC9640855.1"/>
    <property type="molecule type" value="Genomic_DNA"/>
</dbReference>
<evidence type="ECO:0000256" key="3">
    <source>
        <dbReference type="ARBA" id="ARBA00022989"/>
    </source>
</evidence>
<evidence type="ECO:0000256" key="4">
    <source>
        <dbReference type="ARBA" id="ARBA00023136"/>
    </source>
</evidence>
<evidence type="ECO:0000256" key="1">
    <source>
        <dbReference type="ARBA" id="ARBA00004141"/>
    </source>
</evidence>
<keyword evidence="4" id="KW-0472">Membrane</keyword>
<dbReference type="Proteomes" id="UP001430306">
    <property type="component" value="Unassembled WGS sequence"/>
</dbReference>
<keyword evidence="2" id="KW-0812">Transmembrane</keyword>
<protein>
    <submittedName>
        <fullName evidence="5">DUF726 domain-containing protein</fullName>
    </submittedName>
</protein>
<evidence type="ECO:0000313" key="6">
    <source>
        <dbReference type="Proteomes" id="UP001430306"/>
    </source>
</evidence>
<dbReference type="InterPro" id="IPR007941">
    <property type="entry name" value="DUF726"/>
</dbReference>
<sequence length="248" mass="27080">MTVRIEAIDESGQGPIHIVVAGYRARPCENLVRAAKLSGSTYRVRWAAGSWAEAGASAGVMARATRVAVPALHQGRALVGVGSLAGGIGAAAVIGAANFRIRYATARRDGLRLADEIMKLPGVRTRPLNLIGHSLGTVVVRAALERLAERPCHIEDVLLMGGMTSRKKWDQHAEMFRGRLVNLYSPWDRVLNVAPVLDRVVGTGAILCDRLADRLTNHDLCRELPHQLNFWKHHSGYWNSFGRFAIPV</sequence>
<dbReference type="PANTHER" id="PTHR17920:SF3">
    <property type="entry name" value="TRANSMEMBRANE AND COILED-COIL DOMAIN-CONTAINING PROTEIN 4"/>
    <property type="match status" value="1"/>
</dbReference>
<accession>A0ABS8NBB6</accession>
<comment type="subcellular location">
    <subcellularLocation>
        <location evidence="1">Membrane</location>
        <topology evidence="1">Multi-pass membrane protein</topology>
    </subcellularLocation>
</comment>
<evidence type="ECO:0000313" key="5">
    <source>
        <dbReference type="EMBL" id="MCC9640855.1"/>
    </source>
</evidence>
<dbReference type="Pfam" id="PF05277">
    <property type="entry name" value="DUF726"/>
    <property type="match status" value="1"/>
</dbReference>
<keyword evidence="6" id="KW-1185">Reference proteome</keyword>
<name>A0ABS8NBB6_9BACT</name>
<gene>
    <name evidence="5" type="ORF">LOC71_01110</name>
</gene>
<comment type="caution">
    <text evidence="5">The sequence shown here is derived from an EMBL/GenBank/DDBJ whole genome shotgun (WGS) entry which is preliminary data.</text>
</comment>
<dbReference type="SUPFAM" id="SSF53474">
    <property type="entry name" value="alpha/beta-Hydrolases"/>
    <property type="match status" value="1"/>
</dbReference>
<dbReference type="PANTHER" id="PTHR17920">
    <property type="entry name" value="TRANSMEMBRANE AND COILED-COIL DOMAIN-CONTAINING PROTEIN 4 TMCO4"/>
    <property type="match status" value="1"/>
</dbReference>
<dbReference type="RefSeq" id="WP_230270566.1">
    <property type="nucleotide sequence ID" value="NZ_JAJKFW010000003.1"/>
</dbReference>
<reference evidence="5" key="1">
    <citation type="submission" date="2021-11" db="EMBL/GenBank/DDBJ databases">
        <title>Genome sequence.</title>
        <authorList>
            <person name="Sun Q."/>
        </authorList>
    </citation>
    <scope>NUCLEOTIDE SEQUENCE</scope>
    <source>
        <strain evidence="5">JC740</strain>
    </source>
</reference>